<evidence type="ECO:0000313" key="2">
    <source>
        <dbReference type="EMBL" id="UXH80332.1"/>
    </source>
</evidence>
<protein>
    <submittedName>
        <fullName evidence="2">Uncharacterized protein</fullName>
    </submittedName>
</protein>
<sequence length="190" mass="21381">MRQRTTDLPRNLRTLLFAVDGRTDSKFLESNLSSFGDLPLLFKELEQAGYIEQVPSSKSSSGSSTKSAQNRFSTTLPAEEAHEWARRAETRSSRERKNVYQPAHGSSVTGGNEMNPRVAEYQLKAAVNLMSDFVAIHFPERQLEIVLELERLSSVEALARQMPSYLTLIKSLGEVSRQHLKELQLLLSSN</sequence>
<evidence type="ECO:0000256" key="1">
    <source>
        <dbReference type="SAM" id="MobiDB-lite"/>
    </source>
</evidence>
<accession>A0ABY6BAV2</accession>
<reference evidence="2" key="1">
    <citation type="submission" date="2022-10" db="EMBL/GenBank/DDBJ databases">
        <title>Characterization and whole genome sequencing of a new Roseateles species, isolated from fresh water.</title>
        <authorList>
            <person name="Guliayeva D.Y."/>
            <person name="Akhremchuk A.E."/>
            <person name="Sikolenko M.A."/>
            <person name="Valentovich L.N."/>
            <person name="Sidarenka A.V."/>
        </authorList>
    </citation>
    <scope>NUCLEOTIDE SEQUENCE</scope>
    <source>
        <strain evidence="2">BIM B-1768</strain>
    </source>
</reference>
<dbReference type="RefSeq" id="WP_261760151.1">
    <property type="nucleotide sequence ID" value="NZ_CP104562.2"/>
</dbReference>
<dbReference type="EMBL" id="CP104562">
    <property type="protein sequence ID" value="UXH80332.1"/>
    <property type="molecule type" value="Genomic_DNA"/>
</dbReference>
<feature type="compositionally biased region" description="Low complexity" evidence="1">
    <location>
        <begin position="56"/>
        <end position="67"/>
    </location>
</feature>
<gene>
    <name evidence="2" type="ORF">N4261_10835</name>
</gene>
<organism evidence="2 3">
    <name type="scientific">Roseateles amylovorans</name>
    <dbReference type="NCBI Taxonomy" id="2978473"/>
    <lineage>
        <taxon>Bacteria</taxon>
        <taxon>Pseudomonadati</taxon>
        <taxon>Pseudomonadota</taxon>
        <taxon>Betaproteobacteria</taxon>
        <taxon>Burkholderiales</taxon>
        <taxon>Sphaerotilaceae</taxon>
        <taxon>Roseateles</taxon>
    </lineage>
</organism>
<evidence type="ECO:0000313" key="3">
    <source>
        <dbReference type="Proteomes" id="UP001064933"/>
    </source>
</evidence>
<feature type="region of interest" description="Disordered" evidence="1">
    <location>
        <begin position="53"/>
        <end position="113"/>
    </location>
</feature>
<keyword evidence="3" id="KW-1185">Reference proteome</keyword>
<proteinExistence type="predicted"/>
<feature type="compositionally biased region" description="Basic and acidic residues" evidence="1">
    <location>
        <begin position="79"/>
        <end position="98"/>
    </location>
</feature>
<dbReference type="Proteomes" id="UP001064933">
    <property type="component" value="Chromosome"/>
</dbReference>
<name>A0ABY6BAV2_9BURK</name>